<gene>
    <name evidence="1" type="ORF">BRAPAZ1V2_A06P23250.2</name>
</gene>
<name>A0A8D9D3P5_BRACM</name>
<reference evidence="1 2" key="1">
    <citation type="submission" date="2021-07" db="EMBL/GenBank/DDBJ databases">
        <authorList>
            <consortium name="Genoscope - CEA"/>
            <person name="William W."/>
        </authorList>
    </citation>
    <scope>NUCLEOTIDE SEQUENCE [LARGE SCALE GENOMIC DNA]</scope>
</reference>
<protein>
    <submittedName>
        <fullName evidence="1">Uncharacterized protein</fullName>
    </submittedName>
</protein>
<evidence type="ECO:0000313" key="1">
    <source>
        <dbReference type="EMBL" id="CAG7870085.1"/>
    </source>
</evidence>
<dbReference type="Proteomes" id="UP000694005">
    <property type="component" value="Chromosome A06"/>
</dbReference>
<dbReference type="EMBL" id="LS974622">
    <property type="protein sequence ID" value="CAG7870085.1"/>
    <property type="molecule type" value="Genomic_DNA"/>
</dbReference>
<organism evidence="1 2">
    <name type="scientific">Brassica campestris</name>
    <name type="common">Field mustard</name>
    <dbReference type="NCBI Taxonomy" id="3711"/>
    <lineage>
        <taxon>Eukaryota</taxon>
        <taxon>Viridiplantae</taxon>
        <taxon>Streptophyta</taxon>
        <taxon>Embryophyta</taxon>
        <taxon>Tracheophyta</taxon>
        <taxon>Spermatophyta</taxon>
        <taxon>Magnoliopsida</taxon>
        <taxon>eudicotyledons</taxon>
        <taxon>Gunneridae</taxon>
        <taxon>Pentapetalae</taxon>
        <taxon>rosids</taxon>
        <taxon>malvids</taxon>
        <taxon>Brassicales</taxon>
        <taxon>Brassicaceae</taxon>
        <taxon>Brassiceae</taxon>
        <taxon>Brassica</taxon>
    </lineage>
</organism>
<sequence length="166" mass="19210">MDYGAPLLYVGKTGHGFHVCGLSYIAAKNTVDAKGWSKKGITHQTITINGGKKRRADEFPFLHHRSDRRDVVGQIVNFGFLENKIIKRKDNMRLLIELRDPKFCSVKEWKGAYSISSGYNSTHILLNPTLEFIEEFKVRYVSSFLRSRPIEEFHTSRSFLICERHF</sequence>
<dbReference type="Gramene" id="A06p23250.2_BraZ1">
    <property type="protein sequence ID" value="A06p23250.2_BraZ1.CDS"/>
    <property type="gene ID" value="A06g23250.2_BraZ1"/>
</dbReference>
<evidence type="ECO:0000313" key="2">
    <source>
        <dbReference type="Proteomes" id="UP000694005"/>
    </source>
</evidence>
<proteinExistence type="predicted"/>
<dbReference type="AlphaFoldDB" id="A0A8D9D3P5"/>
<accession>A0A8D9D3P5</accession>